<evidence type="ECO:0000259" key="4">
    <source>
        <dbReference type="PROSITE" id="PS50089"/>
    </source>
</evidence>
<keyword evidence="3" id="KW-1133">Transmembrane helix</keyword>
<feature type="compositionally biased region" description="Polar residues" evidence="2">
    <location>
        <begin position="23"/>
        <end position="34"/>
    </location>
</feature>
<proteinExistence type="predicted"/>
<dbReference type="Proteomes" id="UP000308730">
    <property type="component" value="Unassembled WGS sequence"/>
</dbReference>
<feature type="transmembrane region" description="Helical" evidence="3">
    <location>
        <begin position="314"/>
        <end position="339"/>
    </location>
</feature>
<evidence type="ECO:0000256" key="1">
    <source>
        <dbReference type="PROSITE-ProRule" id="PRU00175"/>
    </source>
</evidence>
<organism evidence="5 6">
    <name type="scientific">Antrodiella citrinella</name>
    <dbReference type="NCBI Taxonomy" id="2447956"/>
    <lineage>
        <taxon>Eukaryota</taxon>
        <taxon>Fungi</taxon>
        <taxon>Dikarya</taxon>
        <taxon>Basidiomycota</taxon>
        <taxon>Agaricomycotina</taxon>
        <taxon>Agaricomycetes</taxon>
        <taxon>Polyporales</taxon>
        <taxon>Steccherinaceae</taxon>
        <taxon>Antrodiella</taxon>
    </lineage>
</organism>
<name>A0A4S4MNR7_9APHY</name>
<sequence>MNRFILVRPSNRSGPLLIGPTPASVSDSAPTLVNQDDPRTVAPAGRRNTHVPSPLEALTSVELEFILSGGTSRMAVPEITSTSDIIAIGDNLVNARNGRQLNAVAASMHVPPVLRLCDIQAPSAPEAAPSTAADDTLIRLKKQVKACKRELIAIHTCGLCCMPNVNPRSYTCRHVACETCIEGTRQQELGWWSSPGDHLDDARCPFCRQTSERPVVEHLYRERARILVKRFGLEPMERDPGLSFCWTREEFQTRGQPASAGLQSLTVMMGSMYSTGVPSRTTPVLTTRFEVALLNMLTSSTPANASTTERACRLGLGFLIGILKMYTYAAFTILMLISLMQNRDSSRY</sequence>
<feature type="domain" description="RING-type" evidence="4">
    <location>
        <begin position="157"/>
        <end position="208"/>
    </location>
</feature>
<comment type="caution">
    <text evidence="5">The sequence shown here is derived from an EMBL/GenBank/DDBJ whole genome shotgun (WGS) entry which is preliminary data.</text>
</comment>
<dbReference type="PROSITE" id="PS50089">
    <property type="entry name" value="ZF_RING_2"/>
    <property type="match status" value="1"/>
</dbReference>
<keyword evidence="1" id="KW-0479">Metal-binding</keyword>
<gene>
    <name evidence="5" type="ORF">EUX98_g7499</name>
</gene>
<dbReference type="EMBL" id="SGPM01000320">
    <property type="protein sequence ID" value="THH26691.1"/>
    <property type="molecule type" value="Genomic_DNA"/>
</dbReference>
<protein>
    <recommendedName>
        <fullName evidence="4">RING-type domain-containing protein</fullName>
    </recommendedName>
</protein>
<accession>A0A4S4MNR7</accession>
<dbReference type="SUPFAM" id="SSF57850">
    <property type="entry name" value="RING/U-box"/>
    <property type="match status" value="1"/>
</dbReference>
<keyword evidence="1" id="KW-0862">Zinc</keyword>
<evidence type="ECO:0000256" key="3">
    <source>
        <dbReference type="SAM" id="Phobius"/>
    </source>
</evidence>
<keyword evidence="3" id="KW-0812">Transmembrane</keyword>
<dbReference type="GO" id="GO:0008270">
    <property type="term" value="F:zinc ion binding"/>
    <property type="evidence" value="ECO:0007669"/>
    <property type="project" value="UniProtKB-KW"/>
</dbReference>
<dbReference type="AlphaFoldDB" id="A0A4S4MNR7"/>
<feature type="region of interest" description="Disordered" evidence="2">
    <location>
        <begin position="16"/>
        <end position="51"/>
    </location>
</feature>
<keyword evidence="6" id="KW-1185">Reference proteome</keyword>
<reference evidence="5 6" key="1">
    <citation type="submission" date="2019-02" db="EMBL/GenBank/DDBJ databases">
        <title>Genome sequencing of the rare red list fungi Antrodiella citrinella (Flaviporus citrinellus).</title>
        <authorList>
            <person name="Buettner E."/>
            <person name="Kellner H."/>
        </authorList>
    </citation>
    <scope>NUCLEOTIDE SEQUENCE [LARGE SCALE GENOMIC DNA]</scope>
    <source>
        <strain evidence="5 6">DSM 108506</strain>
    </source>
</reference>
<keyword evidence="3" id="KW-0472">Membrane</keyword>
<dbReference type="CDD" id="cd16449">
    <property type="entry name" value="RING-HC"/>
    <property type="match status" value="1"/>
</dbReference>
<dbReference type="InterPro" id="IPR001841">
    <property type="entry name" value="Znf_RING"/>
</dbReference>
<keyword evidence="1" id="KW-0863">Zinc-finger</keyword>
<evidence type="ECO:0000256" key="2">
    <source>
        <dbReference type="SAM" id="MobiDB-lite"/>
    </source>
</evidence>
<evidence type="ECO:0000313" key="6">
    <source>
        <dbReference type="Proteomes" id="UP000308730"/>
    </source>
</evidence>
<dbReference type="SMART" id="SM00184">
    <property type="entry name" value="RING"/>
    <property type="match status" value="1"/>
</dbReference>
<evidence type="ECO:0000313" key="5">
    <source>
        <dbReference type="EMBL" id="THH26691.1"/>
    </source>
</evidence>
<dbReference type="InterPro" id="IPR013083">
    <property type="entry name" value="Znf_RING/FYVE/PHD"/>
</dbReference>
<dbReference type="Gene3D" id="3.30.40.10">
    <property type="entry name" value="Zinc/RING finger domain, C3HC4 (zinc finger)"/>
    <property type="match status" value="1"/>
</dbReference>